<dbReference type="EMBL" id="UINC01162311">
    <property type="protein sequence ID" value="SVD61999.1"/>
    <property type="molecule type" value="Genomic_DNA"/>
</dbReference>
<dbReference type="InterPro" id="IPR013429">
    <property type="entry name" value="Regulatory_FmdB_Zinc_ribbon"/>
</dbReference>
<gene>
    <name evidence="3" type="ORF">METZ01_LOCUS414853</name>
</gene>
<dbReference type="Pfam" id="PF09723">
    <property type="entry name" value="Zn_ribbon_8"/>
    <property type="match status" value="1"/>
</dbReference>
<feature type="region of interest" description="Disordered" evidence="1">
    <location>
        <begin position="57"/>
        <end position="112"/>
    </location>
</feature>
<dbReference type="AlphaFoldDB" id="A0A382WTQ3"/>
<dbReference type="SMART" id="SM00834">
    <property type="entry name" value="CxxC_CXXC_SSSS"/>
    <property type="match status" value="1"/>
</dbReference>
<evidence type="ECO:0000259" key="2">
    <source>
        <dbReference type="SMART" id="SM00834"/>
    </source>
</evidence>
<dbReference type="NCBIfam" id="TIGR02605">
    <property type="entry name" value="CxxC_CxxC_SSSS"/>
    <property type="match status" value="1"/>
</dbReference>
<dbReference type="PANTHER" id="PTHR34404">
    <property type="entry name" value="REGULATORY PROTEIN, FMDB FAMILY"/>
    <property type="match status" value="1"/>
</dbReference>
<reference evidence="3" key="1">
    <citation type="submission" date="2018-05" db="EMBL/GenBank/DDBJ databases">
        <authorList>
            <person name="Lanie J.A."/>
            <person name="Ng W.-L."/>
            <person name="Kazmierczak K.M."/>
            <person name="Andrzejewski T.M."/>
            <person name="Davidsen T.M."/>
            <person name="Wayne K.J."/>
            <person name="Tettelin H."/>
            <person name="Glass J.I."/>
            <person name="Rusch D."/>
            <person name="Podicherti R."/>
            <person name="Tsui H.-C.T."/>
            <person name="Winkler M.E."/>
        </authorList>
    </citation>
    <scope>NUCLEOTIDE SEQUENCE</scope>
</reference>
<name>A0A382WTQ3_9ZZZZ</name>
<evidence type="ECO:0000313" key="3">
    <source>
        <dbReference type="EMBL" id="SVD61999.1"/>
    </source>
</evidence>
<feature type="non-terminal residue" evidence="3">
    <location>
        <position position="1"/>
    </location>
</feature>
<dbReference type="PANTHER" id="PTHR34404:SF2">
    <property type="entry name" value="CONSERVED SERINE RICH PROTEIN"/>
    <property type="match status" value="1"/>
</dbReference>
<sequence length="112" mass="12575">VPIYEYKCDICDHQFEILQKINDVPAKTCPECNSHNLRKLVSAAAFKLKGTGWYETDFKTKKPKKDNNTAKKNKNDPKKTPEGAASKSETNLKDSSNKNKKKTKTPANKSSS</sequence>
<organism evidence="3">
    <name type="scientific">marine metagenome</name>
    <dbReference type="NCBI Taxonomy" id="408172"/>
    <lineage>
        <taxon>unclassified sequences</taxon>
        <taxon>metagenomes</taxon>
        <taxon>ecological metagenomes</taxon>
    </lineage>
</organism>
<feature type="compositionally biased region" description="Basic and acidic residues" evidence="1">
    <location>
        <begin position="57"/>
        <end position="81"/>
    </location>
</feature>
<proteinExistence type="predicted"/>
<accession>A0A382WTQ3</accession>
<evidence type="ECO:0000256" key="1">
    <source>
        <dbReference type="SAM" id="MobiDB-lite"/>
    </source>
</evidence>
<protein>
    <recommendedName>
        <fullName evidence="2">Putative regulatory protein FmdB zinc ribbon domain-containing protein</fullName>
    </recommendedName>
</protein>
<feature type="domain" description="Putative regulatory protein FmdB zinc ribbon" evidence="2">
    <location>
        <begin position="2"/>
        <end position="42"/>
    </location>
</feature>